<comment type="similarity">
    <text evidence="2">Belongs to the oligopeptide OPT transporter family.</text>
</comment>
<evidence type="ECO:0000313" key="10">
    <source>
        <dbReference type="EMBL" id="PPQ74705.1"/>
    </source>
</evidence>
<dbReference type="EMBL" id="NHYE01005320">
    <property type="protein sequence ID" value="PPQ74705.1"/>
    <property type="molecule type" value="Genomic_DNA"/>
</dbReference>
<feature type="transmembrane region" description="Helical" evidence="9">
    <location>
        <begin position="374"/>
        <end position="394"/>
    </location>
</feature>
<gene>
    <name evidence="10" type="ORF">CVT26_007556</name>
</gene>
<dbReference type="NCBIfam" id="TIGR00727">
    <property type="entry name" value="ISP4_OPT"/>
    <property type="match status" value="1"/>
</dbReference>
<dbReference type="GO" id="GO:0035673">
    <property type="term" value="F:oligopeptide transmembrane transporter activity"/>
    <property type="evidence" value="ECO:0007669"/>
    <property type="project" value="InterPro"/>
</dbReference>
<feature type="transmembrane region" description="Helical" evidence="9">
    <location>
        <begin position="342"/>
        <end position="362"/>
    </location>
</feature>
<feature type="transmembrane region" description="Helical" evidence="9">
    <location>
        <begin position="190"/>
        <end position="210"/>
    </location>
</feature>
<feature type="transmembrane region" description="Helical" evidence="9">
    <location>
        <begin position="563"/>
        <end position="580"/>
    </location>
</feature>
<evidence type="ECO:0000256" key="9">
    <source>
        <dbReference type="SAM" id="Phobius"/>
    </source>
</evidence>
<keyword evidence="5" id="KW-0571">Peptide transport</keyword>
<evidence type="ECO:0000256" key="8">
    <source>
        <dbReference type="ARBA" id="ARBA00023136"/>
    </source>
</evidence>
<dbReference type="NCBIfam" id="TIGR00728">
    <property type="entry name" value="OPT_sfam"/>
    <property type="match status" value="1"/>
</dbReference>
<keyword evidence="4 9" id="KW-0812">Transmembrane</keyword>
<evidence type="ECO:0000256" key="2">
    <source>
        <dbReference type="ARBA" id="ARBA00008807"/>
    </source>
</evidence>
<evidence type="ECO:0000256" key="4">
    <source>
        <dbReference type="ARBA" id="ARBA00022692"/>
    </source>
</evidence>
<feature type="transmembrane region" description="Helical" evidence="9">
    <location>
        <begin position="592"/>
        <end position="612"/>
    </location>
</feature>
<evidence type="ECO:0000256" key="1">
    <source>
        <dbReference type="ARBA" id="ARBA00004141"/>
    </source>
</evidence>
<dbReference type="InterPro" id="IPR004648">
    <property type="entry name" value="Oligpept_transpt"/>
</dbReference>
<keyword evidence="7 9" id="KW-1133">Transmembrane helix</keyword>
<keyword evidence="3" id="KW-0813">Transport</keyword>
<sequence>VAQLLSFPLGRAWARCVPNVTVFGVCPNPGPFSMKEHVLITIMASVGATSAYAVRPPLPLSLHLTLPPSHHLISPPLPWIHQTDIIAVQRVFYDQKYSFGFQWMIVMSTQLIGFSIGGVSRRFLVEPPSMIWPANLVTCALFNTLHSQTYAGIGERKGMSRERFFFCCFVGATFYSYIGSPLATPWWAEANIVLGFVLFFWILTPIIYYTNTWYTQYLPMSTRNSYDNTGHPYNVTRIINSDASLNLEEYRSYSPLFLSATFAVSYGLSFSTITATLTHAFCFYGKQILTQARRSLHEQPDVHARLMARYRRVPEWYYGLTFVAMFIFAIISVEILKTDLPIWAFLLALSISFIYVIPCGMIQAITNQQIGLNVIAELIVGYALPGRPVAMMLFKTWGYITMTQALTFSSDFKLGHYMKIPPRTMFFAQVVCTVVAGTVQLAVQAWMFSNIKGLCSPDQPNGYCLLAHSQKCSERHRSSGESSVLRGSSRRDRYISTILPLPVSSGKLTNPRTLSALLFFFPIGFILPIITWLLLKRFPNSWLRYVNIPVILSGTNALPPASAVNYVTWGIVGFIFQYVIRKRHFAWWTKYNYVLSAALDSGVAIGVLIVFFCLQYPNNGTIGADNVLKWWGNTVFTNTADYLGTPLRALPNGQTKFG</sequence>
<evidence type="ECO:0000313" key="11">
    <source>
        <dbReference type="Proteomes" id="UP000284706"/>
    </source>
</evidence>
<evidence type="ECO:0000256" key="3">
    <source>
        <dbReference type="ARBA" id="ARBA00022448"/>
    </source>
</evidence>
<accession>A0A409W8B3</accession>
<feature type="non-terminal residue" evidence="10">
    <location>
        <position position="1"/>
    </location>
</feature>
<feature type="transmembrane region" description="Helical" evidence="9">
    <location>
        <begin position="316"/>
        <end position="336"/>
    </location>
</feature>
<dbReference type="InterPro" id="IPR004813">
    <property type="entry name" value="OPT"/>
</dbReference>
<feature type="transmembrane region" description="Helical" evidence="9">
    <location>
        <begin position="426"/>
        <end position="448"/>
    </location>
</feature>
<dbReference type="GO" id="GO:0016020">
    <property type="term" value="C:membrane"/>
    <property type="evidence" value="ECO:0007669"/>
    <property type="project" value="UniProtKB-SubCell"/>
</dbReference>
<comment type="subcellular location">
    <subcellularLocation>
        <location evidence="1">Membrane</location>
        <topology evidence="1">Multi-pass membrane protein</topology>
    </subcellularLocation>
</comment>
<dbReference type="GO" id="GO:0015031">
    <property type="term" value="P:protein transport"/>
    <property type="evidence" value="ECO:0007669"/>
    <property type="project" value="UniProtKB-KW"/>
</dbReference>
<keyword evidence="8 9" id="KW-0472">Membrane</keyword>
<dbReference type="FunCoup" id="A0A409W8B3">
    <property type="interactions" value="7"/>
</dbReference>
<dbReference type="PANTHER" id="PTHR22601">
    <property type="entry name" value="ISP4 LIKE PROTEIN"/>
    <property type="match status" value="1"/>
</dbReference>
<organism evidence="10 11">
    <name type="scientific">Gymnopilus dilepis</name>
    <dbReference type="NCBI Taxonomy" id="231916"/>
    <lineage>
        <taxon>Eukaryota</taxon>
        <taxon>Fungi</taxon>
        <taxon>Dikarya</taxon>
        <taxon>Basidiomycota</taxon>
        <taxon>Agaricomycotina</taxon>
        <taxon>Agaricomycetes</taxon>
        <taxon>Agaricomycetidae</taxon>
        <taxon>Agaricales</taxon>
        <taxon>Agaricineae</taxon>
        <taxon>Hymenogastraceae</taxon>
        <taxon>Gymnopilus</taxon>
    </lineage>
</organism>
<keyword evidence="6" id="KW-0653">Protein transport</keyword>
<evidence type="ECO:0000256" key="5">
    <source>
        <dbReference type="ARBA" id="ARBA00022856"/>
    </source>
</evidence>
<feature type="transmembrane region" description="Helical" evidence="9">
    <location>
        <begin position="514"/>
        <end position="535"/>
    </location>
</feature>
<proteinExistence type="inferred from homology"/>
<evidence type="ECO:0000256" key="6">
    <source>
        <dbReference type="ARBA" id="ARBA00022927"/>
    </source>
</evidence>
<dbReference type="AlphaFoldDB" id="A0A409W8B3"/>
<reference evidence="10 11" key="1">
    <citation type="journal article" date="2018" name="Evol. Lett.">
        <title>Horizontal gene cluster transfer increased hallucinogenic mushroom diversity.</title>
        <authorList>
            <person name="Reynolds H.T."/>
            <person name="Vijayakumar V."/>
            <person name="Gluck-Thaler E."/>
            <person name="Korotkin H.B."/>
            <person name="Matheny P.B."/>
            <person name="Slot J.C."/>
        </authorList>
    </citation>
    <scope>NUCLEOTIDE SEQUENCE [LARGE SCALE GENOMIC DNA]</scope>
    <source>
        <strain evidence="10 11">SRW20</strain>
    </source>
</reference>
<comment type="caution">
    <text evidence="10">The sequence shown here is derived from an EMBL/GenBank/DDBJ whole genome shotgun (WGS) entry which is preliminary data.</text>
</comment>
<feature type="transmembrane region" description="Helical" evidence="9">
    <location>
        <begin position="99"/>
        <end position="119"/>
    </location>
</feature>
<dbReference type="Proteomes" id="UP000284706">
    <property type="component" value="Unassembled WGS sequence"/>
</dbReference>
<dbReference type="Pfam" id="PF03169">
    <property type="entry name" value="OPT"/>
    <property type="match status" value="1"/>
</dbReference>
<keyword evidence="11" id="KW-1185">Reference proteome</keyword>
<evidence type="ECO:0000256" key="7">
    <source>
        <dbReference type="ARBA" id="ARBA00022989"/>
    </source>
</evidence>
<dbReference type="OrthoDB" id="9986677at2759"/>
<protein>
    <recommendedName>
        <fullName evidence="12">OPT family small oligopeptide transporter</fullName>
    </recommendedName>
</protein>
<name>A0A409W8B3_9AGAR</name>
<dbReference type="InParanoid" id="A0A409W8B3"/>
<feature type="transmembrane region" description="Helical" evidence="9">
    <location>
        <begin position="164"/>
        <end position="184"/>
    </location>
</feature>
<evidence type="ECO:0008006" key="12">
    <source>
        <dbReference type="Google" id="ProtNLM"/>
    </source>
</evidence>